<name>A0A418WYH4_9BURK</name>
<dbReference type="GO" id="GO:0051603">
    <property type="term" value="P:proteolysis involved in protein catabolic process"/>
    <property type="evidence" value="ECO:0007669"/>
    <property type="project" value="TreeGrafter"/>
</dbReference>
<feature type="domain" description="DUF7092" evidence="10">
    <location>
        <begin position="1"/>
        <end position="76"/>
    </location>
</feature>
<evidence type="ECO:0000256" key="4">
    <source>
        <dbReference type="ARBA" id="ARBA00022833"/>
    </source>
</evidence>
<feature type="compositionally biased region" description="Basic and acidic residues" evidence="7">
    <location>
        <begin position="318"/>
        <end position="328"/>
    </location>
</feature>
<evidence type="ECO:0000256" key="5">
    <source>
        <dbReference type="ARBA" id="ARBA00023049"/>
    </source>
</evidence>
<feature type="transmembrane region" description="Helical" evidence="8">
    <location>
        <begin position="91"/>
        <end position="113"/>
    </location>
</feature>
<comment type="similarity">
    <text evidence="6">Belongs to the peptidase M48 family.</text>
</comment>
<dbReference type="InterPro" id="IPR051156">
    <property type="entry name" value="Mito/Outer_Membr_Metalloprot"/>
</dbReference>
<keyword evidence="5 6" id="KW-0482">Metalloprotease</keyword>
<sequence>MISATYFDGQTTRRHPVTLMMHKGVIAVTGEGIRRSVRLSKLNVSERLEHAPRIMRFPDGGFVEVQHRSLDKLLRKNGYRDPWVVHWQQNWAWSLIALITVLTLLIAGYQWGLPWAADKLAQRLPASLEKSLGDGQWKLIDEGYLRPSRLDAAEQARLRQLFAELARPRGEKTVYRLEFRDSRIGPNAFALPNGIIVMTDQLVTLARNDHAVLAVLAHELGHLQRHHSLRQLLQTAGTAVVVNLLIGDVSSVAAAAPTFLLDQKYSRDFEREADRYAIDMMRENGLPLSPMADLFERMGNALADADEGVEGEDEPLEDAGKKPHRTDFSDYFSSHPSDQERIARLRAADARQ</sequence>
<evidence type="ECO:0000256" key="3">
    <source>
        <dbReference type="ARBA" id="ARBA00022801"/>
    </source>
</evidence>
<keyword evidence="4 6" id="KW-0862">Zinc</keyword>
<evidence type="ECO:0000313" key="11">
    <source>
        <dbReference type="EMBL" id="RJG05300.1"/>
    </source>
</evidence>
<feature type="region of interest" description="Disordered" evidence="7">
    <location>
        <begin position="306"/>
        <end position="352"/>
    </location>
</feature>
<evidence type="ECO:0000256" key="6">
    <source>
        <dbReference type="RuleBase" id="RU003983"/>
    </source>
</evidence>
<dbReference type="PANTHER" id="PTHR22726:SF1">
    <property type="entry name" value="METALLOENDOPEPTIDASE OMA1, MITOCHONDRIAL"/>
    <property type="match status" value="1"/>
</dbReference>
<feature type="domain" description="Peptidase M48" evidence="9">
    <location>
        <begin position="154"/>
        <end position="347"/>
    </location>
</feature>
<dbReference type="OrthoDB" id="9810445at2"/>
<keyword evidence="8" id="KW-0472">Membrane</keyword>
<dbReference type="GO" id="GO:0046872">
    <property type="term" value="F:metal ion binding"/>
    <property type="evidence" value="ECO:0007669"/>
    <property type="project" value="UniProtKB-KW"/>
</dbReference>
<dbReference type="EMBL" id="QYUN01000002">
    <property type="protein sequence ID" value="RJG05300.1"/>
    <property type="molecule type" value="Genomic_DNA"/>
</dbReference>
<evidence type="ECO:0000256" key="2">
    <source>
        <dbReference type="ARBA" id="ARBA00022723"/>
    </source>
</evidence>
<keyword evidence="1 6" id="KW-0645">Protease</keyword>
<keyword evidence="12" id="KW-1185">Reference proteome</keyword>
<dbReference type="InterPro" id="IPR055518">
    <property type="entry name" value="DUF7092"/>
</dbReference>
<keyword evidence="8" id="KW-1133">Transmembrane helix</keyword>
<evidence type="ECO:0000256" key="8">
    <source>
        <dbReference type="SAM" id="Phobius"/>
    </source>
</evidence>
<accession>A0A418WYH4</accession>
<protein>
    <submittedName>
        <fullName evidence="11">Uncharacterized protein</fullName>
    </submittedName>
</protein>
<proteinExistence type="inferred from homology"/>
<feature type="compositionally biased region" description="Basic and acidic residues" evidence="7">
    <location>
        <begin position="337"/>
        <end position="352"/>
    </location>
</feature>
<dbReference type="InterPro" id="IPR001915">
    <property type="entry name" value="Peptidase_M48"/>
</dbReference>
<evidence type="ECO:0000256" key="7">
    <source>
        <dbReference type="SAM" id="MobiDB-lite"/>
    </source>
</evidence>
<dbReference type="Proteomes" id="UP000285190">
    <property type="component" value="Unassembled WGS sequence"/>
</dbReference>
<evidence type="ECO:0000313" key="12">
    <source>
        <dbReference type="Proteomes" id="UP000285190"/>
    </source>
</evidence>
<dbReference type="GO" id="GO:0016020">
    <property type="term" value="C:membrane"/>
    <property type="evidence" value="ECO:0007669"/>
    <property type="project" value="TreeGrafter"/>
</dbReference>
<dbReference type="Pfam" id="PF01435">
    <property type="entry name" value="Peptidase_M48"/>
    <property type="match status" value="1"/>
</dbReference>
<dbReference type="CDD" id="cd07332">
    <property type="entry name" value="M48C_Oma1_like"/>
    <property type="match status" value="1"/>
</dbReference>
<dbReference type="AlphaFoldDB" id="A0A418WYH4"/>
<comment type="caution">
    <text evidence="11">The sequence shown here is derived from an EMBL/GenBank/DDBJ whole genome shotgun (WGS) entry which is preliminary data.</text>
</comment>
<dbReference type="Gene3D" id="3.30.2010.10">
    <property type="entry name" value="Metalloproteases ('zincins'), catalytic domain"/>
    <property type="match status" value="1"/>
</dbReference>
<keyword evidence="3 6" id="KW-0378">Hydrolase</keyword>
<keyword evidence="2" id="KW-0479">Metal-binding</keyword>
<evidence type="ECO:0000259" key="10">
    <source>
        <dbReference type="Pfam" id="PF23368"/>
    </source>
</evidence>
<comment type="cofactor">
    <cofactor evidence="6">
        <name>Zn(2+)</name>
        <dbReference type="ChEBI" id="CHEBI:29105"/>
    </cofactor>
    <text evidence="6">Binds 1 zinc ion per subunit.</text>
</comment>
<dbReference type="Pfam" id="PF23368">
    <property type="entry name" value="DUF7092"/>
    <property type="match status" value="1"/>
</dbReference>
<dbReference type="PANTHER" id="PTHR22726">
    <property type="entry name" value="METALLOENDOPEPTIDASE OMA1"/>
    <property type="match status" value="1"/>
</dbReference>
<evidence type="ECO:0000256" key="1">
    <source>
        <dbReference type="ARBA" id="ARBA00022670"/>
    </source>
</evidence>
<feature type="compositionally biased region" description="Acidic residues" evidence="7">
    <location>
        <begin position="306"/>
        <end position="317"/>
    </location>
</feature>
<dbReference type="RefSeq" id="WP_119736881.1">
    <property type="nucleotide sequence ID" value="NZ_QYUN01000002.1"/>
</dbReference>
<dbReference type="GO" id="GO:0004222">
    <property type="term" value="F:metalloendopeptidase activity"/>
    <property type="evidence" value="ECO:0007669"/>
    <property type="project" value="InterPro"/>
</dbReference>
<organism evidence="11 12">
    <name type="scientific">Noviherbaspirillum cavernae</name>
    <dbReference type="NCBI Taxonomy" id="2320862"/>
    <lineage>
        <taxon>Bacteria</taxon>
        <taxon>Pseudomonadati</taxon>
        <taxon>Pseudomonadota</taxon>
        <taxon>Betaproteobacteria</taxon>
        <taxon>Burkholderiales</taxon>
        <taxon>Oxalobacteraceae</taxon>
        <taxon>Noviherbaspirillum</taxon>
    </lineage>
</organism>
<keyword evidence="8" id="KW-0812">Transmembrane</keyword>
<evidence type="ECO:0000259" key="9">
    <source>
        <dbReference type="Pfam" id="PF01435"/>
    </source>
</evidence>
<gene>
    <name evidence="11" type="ORF">D3870_04060</name>
</gene>
<reference evidence="11 12" key="1">
    <citation type="submission" date="2018-09" db="EMBL/GenBank/DDBJ databases">
        <authorList>
            <person name="Zhu H."/>
        </authorList>
    </citation>
    <scope>NUCLEOTIDE SEQUENCE [LARGE SCALE GENOMIC DNA]</scope>
    <source>
        <strain evidence="11 12">K2R10-39</strain>
    </source>
</reference>